<feature type="site" description="Transition state stabilizer" evidence="3">
    <location>
        <position position="22"/>
    </location>
</feature>
<keyword evidence="2 3" id="KW-0548">Nucleotidyltransferase</keyword>
<proteinExistence type="inferred from homology"/>
<keyword evidence="3" id="KW-0414">Isoprene biosynthesis</keyword>
<dbReference type="InterPro" id="IPR034683">
    <property type="entry name" value="IspD/TarI"/>
</dbReference>
<dbReference type="RefSeq" id="WP_343784556.1">
    <property type="nucleotide sequence ID" value="NZ_BAAAFH010000003.1"/>
</dbReference>
<dbReference type="CDD" id="cd02516">
    <property type="entry name" value="CDP-ME_synthetase"/>
    <property type="match status" value="1"/>
</dbReference>
<comment type="pathway">
    <text evidence="3">Isoprenoid biosynthesis; isopentenyl diphosphate biosynthesis via DXP pathway; isopentenyl diphosphate from 1-deoxy-D-xylulose 5-phosphate: step 2/6.</text>
</comment>
<dbReference type="InterPro" id="IPR001228">
    <property type="entry name" value="IspD"/>
</dbReference>
<dbReference type="GO" id="GO:0016779">
    <property type="term" value="F:nucleotidyltransferase activity"/>
    <property type="evidence" value="ECO:0007669"/>
    <property type="project" value="UniProtKB-KW"/>
</dbReference>
<feature type="site" description="Positions MEP for the nucleophilic attack" evidence="3">
    <location>
        <position position="204"/>
    </location>
</feature>
<evidence type="ECO:0000256" key="1">
    <source>
        <dbReference type="ARBA" id="ARBA00022679"/>
    </source>
</evidence>
<gene>
    <name evidence="3" type="primary">ispD</name>
    <name evidence="4" type="ORF">GCM10009118_03870</name>
</gene>
<comment type="function">
    <text evidence="3">Catalyzes the formation of 4-diphosphocytidyl-2-C-methyl-D-erythritol from CTP and 2-C-methyl-D-erythritol 4-phosphate (MEP).</text>
</comment>
<evidence type="ECO:0000256" key="3">
    <source>
        <dbReference type="HAMAP-Rule" id="MF_00108"/>
    </source>
</evidence>
<reference evidence="5" key="1">
    <citation type="journal article" date="2019" name="Int. J. Syst. Evol. Microbiol.">
        <title>The Global Catalogue of Microorganisms (GCM) 10K type strain sequencing project: providing services to taxonomists for standard genome sequencing and annotation.</title>
        <authorList>
            <consortium name="The Broad Institute Genomics Platform"/>
            <consortium name="The Broad Institute Genome Sequencing Center for Infectious Disease"/>
            <person name="Wu L."/>
            <person name="Ma J."/>
        </authorList>
    </citation>
    <scope>NUCLEOTIDE SEQUENCE [LARGE SCALE GENOMIC DNA]</scope>
    <source>
        <strain evidence="5">JCM 16083</strain>
    </source>
</reference>
<dbReference type="SUPFAM" id="SSF53448">
    <property type="entry name" value="Nucleotide-diphospho-sugar transferases"/>
    <property type="match status" value="1"/>
</dbReference>
<protein>
    <recommendedName>
        <fullName evidence="3">2-C-methyl-D-erythritol 4-phosphate cytidylyltransferase</fullName>
        <ecNumber evidence="3">2.7.7.60</ecNumber>
    </recommendedName>
    <alternativeName>
        <fullName evidence="3">4-diphosphocytidyl-2C-methyl-D-erythritol synthase</fullName>
    </alternativeName>
    <alternativeName>
        <fullName evidence="3">MEP cytidylyltransferase</fullName>
        <shortName evidence="3">MCT</shortName>
    </alternativeName>
</protein>
<name>A0ABP3XX29_9FLAO</name>
<dbReference type="Pfam" id="PF01128">
    <property type="entry name" value="IspD"/>
    <property type="match status" value="1"/>
</dbReference>
<sequence>MHNSVIITAAGIGKRMGGAVPKQFLPVAGKPVLMHTMEAFYAFDPGLEFILTLPKEWEEYWQKLCGEYDFTLVHRVVTGGEERFHSVKNAVNHATGELIAIHDGVRPMVSNETIKRVFESAQIHHAAVPVVPVSQSIRKVTEQGSMSLDRSEYYIVQTPQVFTRKILIESYNQPYDSTFTDDASVVENRGYSIHTVEGNDENSKITTQKDLKLAEHYFSSQEEA</sequence>
<organism evidence="4 5">
    <name type="scientific">Wandonia haliotis</name>
    <dbReference type="NCBI Taxonomy" id="574963"/>
    <lineage>
        <taxon>Bacteria</taxon>
        <taxon>Pseudomonadati</taxon>
        <taxon>Bacteroidota</taxon>
        <taxon>Flavobacteriia</taxon>
        <taxon>Flavobacteriales</taxon>
        <taxon>Crocinitomicaceae</taxon>
        <taxon>Wandonia</taxon>
    </lineage>
</organism>
<feature type="site" description="Positions MEP for the nucleophilic attack" evidence="3">
    <location>
        <position position="150"/>
    </location>
</feature>
<keyword evidence="5" id="KW-1185">Reference proteome</keyword>
<dbReference type="PANTHER" id="PTHR32125">
    <property type="entry name" value="2-C-METHYL-D-ERYTHRITOL 4-PHOSPHATE CYTIDYLYLTRANSFERASE, CHLOROPLASTIC"/>
    <property type="match status" value="1"/>
</dbReference>
<evidence type="ECO:0000313" key="5">
    <source>
        <dbReference type="Proteomes" id="UP001501126"/>
    </source>
</evidence>
<evidence type="ECO:0000313" key="4">
    <source>
        <dbReference type="EMBL" id="GAA0873979.1"/>
    </source>
</evidence>
<evidence type="ECO:0000256" key="2">
    <source>
        <dbReference type="ARBA" id="ARBA00022695"/>
    </source>
</evidence>
<comment type="similarity">
    <text evidence="3">Belongs to the IspD/TarI cytidylyltransferase family. IspD subfamily.</text>
</comment>
<dbReference type="PANTHER" id="PTHR32125:SF4">
    <property type="entry name" value="2-C-METHYL-D-ERYTHRITOL 4-PHOSPHATE CYTIDYLYLTRANSFERASE, CHLOROPLASTIC"/>
    <property type="match status" value="1"/>
</dbReference>
<dbReference type="NCBIfam" id="NF001186">
    <property type="entry name" value="PRK00155.2-3"/>
    <property type="match status" value="1"/>
</dbReference>
<dbReference type="NCBIfam" id="TIGR00453">
    <property type="entry name" value="ispD"/>
    <property type="match status" value="1"/>
</dbReference>
<dbReference type="Proteomes" id="UP001501126">
    <property type="component" value="Unassembled WGS sequence"/>
</dbReference>
<dbReference type="EC" id="2.7.7.60" evidence="3"/>
<feature type="site" description="Transition state stabilizer" evidence="3">
    <location>
        <position position="15"/>
    </location>
</feature>
<dbReference type="HAMAP" id="MF_00108">
    <property type="entry name" value="IspD"/>
    <property type="match status" value="1"/>
</dbReference>
<dbReference type="InterPro" id="IPR029044">
    <property type="entry name" value="Nucleotide-diphossugar_trans"/>
</dbReference>
<dbReference type="EMBL" id="BAAAFH010000003">
    <property type="protein sequence ID" value="GAA0873979.1"/>
    <property type="molecule type" value="Genomic_DNA"/>
</dbReference>
<keyword evidence="1 3" id="KW-0808">Transferase</keyword>
<accession>A0ABP3XX29</accession>
<comment type="catalytic activity">
    <reaction evidence="3">
        <text>2-C-methyl-D-erythritol 4-phosphate + CTP + H(+) = 4-CDP-2-C-methyl-D-erythritol + diphosphate</text>
        <dbReference type="Rhea" id="RHEA:13429"/>
        <dbReference type="ChEBI" id="CHEBI:15378"/>
        <dbReference type="ChEBI" id="CHEBI:33019"/>
        <dbReference type="ChEBI" id="CHEBI:37563"/>
        <dbReference type="ChEBI" id="CHEBI:57823"/>
        <dbReference type="ChEBI" id="CHEBI:58262"/>
        <dbReference type="EC" id="2.7.7.60"/>
    </reaction>
</comment>
<dbReference type="InterPro" id="IPR050088">
    <property type="entry name" value="IspD/TarI_cytidylyltransf_bact"/>
</dbReference>
<dbReference type="Gene3D" id="3.90.550.10">
    <property type="entry name" value="Spore Coat Polysaccharide Biosynthesis Protein SpsA, Chain A"/>
    <property type="match status" value="1"/>
</dbReference>
<comment type="caution">
    <text evidence="4">The sequence shown here is derived from an EMBL/GenBank/DDBJ whole genome shotgun (WGS) entry which is preliminary data.</text>
</comment>